<dbReference type="GO" id="GO:0006633">
    <property type="term" value="P:fatty acid biosynthetic process"/>
    <property type="evidence" value="ECO:0007669"/>
    <property type="project" value="UniProtKB-KW"/>
</dbReference>
<keyword evidence="6" id="KW-0443">Lipid metabolism</keyword>
<dbReference type="Proteomes" id="UP001144471">
    <property type="component" value="Unassembled WGS sequence"/>
</dbReference>
<protein>
    <recommendedName>
        <fullName evidence="6">3-oxoacyl-[acyl-carrier-protein] reductase</fullName>
        <ecNumber evidence="6">1.1.1.100</ecNumber>
    </recommendedName>
</protein>
<evidence type="ECO:0000256" key="4">
    <source>
        <dbReference type="PIRSR" id="PIRSR611284-1"/>
    </source>
</evidence>
<dbReference type="SUPFAM" id="SSF51735">
    <property type="entry name" value="NAD(P)-binding Rossmann-fold domains"/>
    <property type="match status" value="1"/>
</dbReference>
<accession>A0A9W6LM65</accession>
<keyword evidence="6" id="KW-0444">Lipid biosynthesis</keyword>
<comment type="similarity">
    <text evidence="1 6">Belongs to the short-chain dehydrogenases/reductases (SDR) family.</text>
</comment>
<dbReference type="InterPro" id="IPR057326">
    <property type="entry name" value="KR_dom"/>
</dbReference>
<evidence type="ECO:0000256" key="2">
    <source>
        <dbReference type="ARBA" id="ARBA00022857"/>
    </source>
</evidence>
<feature type="binding site" evidence="5">
    <location>
        <position position="189"/>
    </location>
    <ligand>
        <name>NADP(+)</name>
        <dbReference type="ChEBI" id="CHEBI:58349"/>
    </ligand>
</feature>
<dbReference type="AlphaFoldDB" id="A0A9W6LM65"/>
<dbReference type="InterPro" id="IPR020904">
    <property type="entry name" value="Sc_DH/Rdtase_CS"/>
</dbReference>
<feature type="binding site" evidence="5">
    <location>
        <begin position="156"/>
        <end position="160"/>
    </location>
    <ligand>
        <name>NADP(+)</name>
        <dbReference type="ChEBI" id="CHEBI:58349"/>
    </ligand>
</feature>
<dbReference type="InterPro" id="IPR002347">
    <property type="entry name" value="SDR_fam"/>
</dbReference>
<dbReference type="SMART" id="SM00822">
    <property type="entry name" value="PKS_KR"/>
    <property type="match status" value="1"/>
</dbReference>
<dbReference type="InterPro" id="IPR050259">
    <property type="entry name" value="SDR"/>
</dbReference>
<dbReference type="PANTHER" id="PTHR42879">
    <property type="entry name" value="3-OXOACYL-(ACYL-CARRIER-PROTEIN) REDUCTASE"/>
    <property type="match status" value="1"/>
</dbReference>
<evidence type="ECO:0000256" key="1">
    <source>
        <dbReference type="ARBA" id="ARBA00006484"/>
    </source>
</evidence>
<gene>
    <name evidence="8" type="primary">fabG</name>
    <name evidence="8" type="ORF">PM10SUCC1_15250</name>
</gene>
<dbReference type="NCBIfam" id="TIGR01830">
    <property type="entry name" value="3oxo_ACP_reduc"/>
    <property type="match status" value="1"/>
</dbReference>
<keyword evidence="3 6" id="KW-0560">Oxidoreductase</keyword>
<evidence type="ECO:0000313" key="9">
    <source>
        <dbReference type="Proteomes" id="UP001144471"/>
    </source>
</evidence>
<feature type="binding site" evidence="5">
    <location>
        <begin position="64"/>
        <end position="65"/>
    </location>
    <ligand>
        <name>NADP(+)</name>
        <dbReference type="ChEBI" id="CHEBI:58349"/>
    </ligand>
</feature>
<reference evidence="8" key="1">
    <citation type="submission" date="2022-12" db="EMBL/GenBank/DDBJ databases">
        <title>Reference genome sequencing for broad-spectrum identification of bacterial and archaeal isolates by mass spectrometry.</title>
        <authorList>
            <person name="Sekiguchi Y."/>
            <person name="Tourlousse D.M."/>
        </authorList>
    </citation>
    <scope>NUCLEOTIDE SEQUENCE</scope>
    <source>
        <strain evidence="8">10succ1</strain>
    </source>
</reference>
<dbReference type="Pfam" id="PF13561">
    <property type="entry name" value="adh_short_C2"/>
    <property type="match status" value="1"/>
</dbReference>
<feature type="active site" description="Proton acceptor" evidence="4">
    <location>
        <position position="156"/>
    </location>
</feature>
<dbReference type="NCBIfam" id="NF005559">
    <property type="entry name" value="PRK07231.1"/>
    <property type="match status" value="1"/>
</dbReference>
<organism evidence="8 9">
    <name type="scientific">Propionigenium maris DSM 9537</name>
    <dbReference type="NCBI Taxonomy" id="1123000"/>
    <lineage>
        <taxon>Bacteria</taxon>
        <taxon>Fusobacteriati</taxon>
        <taxon>Fusobacteriota</taxon>
        <taxon>Fusobacteriia</taxon>
        <taxon>Fusobacteriales</taxon>
        <taxon>Fusobacteriaceae</taxon>
        <taxon>Propionigenium</taxon>
    </lineage>
</organism>
<sequence>MIDLKGKVAVITGSARGIGRSVAEKLAAAGANIVITDILEEVGEATAKEIANTYGVETMFVSGNVASSESMAELSKAVLDKFGQVDVLVNNAGITRDGLFMRMKEEDFDLVLNINLKGAYNCTQAFFKSMIKKRSGSIINMASIVGIMGNAGQVNYSASKAGMIGMTKSLAREAGKRGIRVNAIAPGYIRSEMTDVLSDDVKQSFMTNIPMGDFGTPEDIANAVLFLASDMSTYITGQTLSVNGGLLMP</sequence>
<comment type="pathway">
    <text evidence="6">Lipid metabolism; fatty acid biosynthesis.</text>
</comment>
<feature type="domain" description="Ketoreductase" evidence="7">
    <location>
        <begin position="7"/>
        <end position="192"/>
    </location>
</feature>
<dbReference type="FunFam" id="3.40.50.720:FF:000115">
    <property type="entry name" value="3-oxoacyl-[acyl-carrier-protein] reductase FabG"/>
    <property type="match status" value="1"/>
</dbReference>
<feature type="binding site" evidence="5">
    <location>
        <begin position="13"/>
        <end position="16"/>
    </location>
    <ligand>
        <name>NADP(+)</name>
        <dbReference type="ChEBI" id="CHEBI:58349"/>
    </ligand>
</feature>
<dbReference type="NCBIfam" id="NF009466">
    <property type="entry name" value="PRK12826.1-2"/>
    <property type="match status" value="1"/>
</dbReference>
<dbReference type="GO" id="GO:0004316">
    <property type="term" value="F:3-oxoacyl-[acyl-carrier-protein] reductase (NADPH) activity"/>
    <property type="evidence" value="ECO:0007669"/>
    <property type="project" value="UniProtKB-UniRule"/>
</dbReference>
<dbReference type="EMBL" id="BSDY01000006">
    <property type="protein sequence ID" value="GLI56011.1"/>
    <property type="molecule type" value="Genomic_DNA"/>
</dbReference>
<evidence type="ECO:0000256" key="6">
    <source>
        <dbReference type="RuleBase" id="RU366074"/>
    </source>
</evidence>
<dbReference type="PROSITE" id="PS00061">
    <property type="entry name" value="ADH_SHORT"/>
    <property type="match status" value="1"/>
</dbReference>
<feature type="binding site" evidence="5">
    <location>
        <position position="91"/>
    </location>
    <ligand>
        <name>NADP(+)</name>
        <dbReference type="ChEBI" id="CHEBI:58349"/>
    </ligand>
</feature>
<dbReference type="GO" id="GO:0051287">
    <property type="term" value="F:NAD binding"/>
    <property type="evidence" value="ECO:0007669"/>
    <property type="project" value="UniProtKB-UniRule"/>
</dbReference>
<proteinExistence type="inferred from homology"/>
<dbReference type="PANTHER" id="PTHR42879:SF2">
    <property type="entry name" value="3-OXOACYL-[ACYL-CARRIER-PROTEIN] REDUCTASE FABG"/>
    <property type="match status" value="1"/>
</dbReference>
<name>A0A9W6LM65_9FUSO</name>
<dbReference type="Gene3D" id="3.40.50.720">
    <property type="entry name" value="NAD(P)-binding Rossmann-like Domain"/>
    <property type="match status" value="1"/>
</dbReference>
<dbReference type="InterPro" id="IPR011284">
    <property type="entry name" value="3oxo_ACP_reduc"/>
</dbReference>
<dbReference type="CDD" id="cd05333">
    <property type="entry name" value="BKR_SDR_c"/>
    <property type="match status" value="1"/>
</dbReference>
<evidence type="ECO:0000256" key="3">
    <source>
        <dbReference type="ARBA" id="ARBA00023002"/>
    </source>
</evidence>
<evidence type="ECO:0000259" key="7">
    <source>
        <dbReference type="SMART" id="SM00822"/>
    </source>
</evidence>
<dbReference type="PRINTS" id="PR00081">
    <property type="entry name" value="GDHRDH"/>
</dbReference>
<keyword evidence="2 5" id="KW-0521">NADP</keyword>
<keyword evidence="6" id="KW-0276">Fatty acid metabolism</keyword>
<keyword evidence="9" id="KW-1185">Reference proteome</keyword>
<comment type="subunit">
    <text evidence="6">Homotetramer.</text>
</comment>
<comment type="caution">
    <text evidence="8">The sequence shown here is derived from an EMBL/GenBank/DDBJ whole genome shotgun (WGS) entry which is preliminary data.</text>
</comment>
<dbReference type="EC" id="1.1.1.100" evidence="6"/>
<keyword evidence="6" id="KW-0275">Fatty acid biosynthesis</keyword>
<dbReference type="InterPro" id="IPR036291">
    <property type="entry name" value="NAD(P)-bd_dom_sf"/>
</dbReference>
<evidence type="ECO:0000313" key="8">
    <source>
        <dbReference type="EMBL" id="GLI56011.1"/>
    </source>
</evidence>
<dbReference type="PRINTS" id="PR00080">
    <property type="entry name" value="SDRFAMILY"/>
</dbReference>
<comment type="catalytic activity">
    <reaction evidence="6">
        <text>a (3R)-hydroxyacyl-[ACP] + NADP(+) = a 3-oxoacyl-[ACP] + NADPH + H(+)</text>
        <dbReference type="Rhea" id="RHEA:17397"/>
        <dbReference type="Rhea" id="RHEA-COMP:9916"/>
        <dbReference type="Rhea" id="RHEA-COMP:9945"/>
        <dbReference type="ChEBI" id="CHEBI:15378"/>
        <dbReference type="ChEBI" id="CHEBI:57783"/>
        <dbReference type="ChEBI" id="CHEBI:58349"/>
        <dbReference type="ChEBI" id="CHEBI:78776"/>
        <dbReference type="ChEBI" id="CHEBI:78827"/>
        <dbReference type="EC" id="1.1.1.100"/>
    </reaction>
</comment>
<evidence type="ECO:0000256" key="5">
    <source>
        <dbReference type="PIRSR" id="PIRSR611284-2"/>
    </source>
</evidence>
<comment type="function">
    <text evidence="6">Catalyzes the NADPH-dependent reduction of beta-ketoacyl-ACP substrates to beta-hydroxyacyl-ACP products, the first reductive step in the elongation cycle of fatty acid biosynthesis.</text>
</comment>